<evidence type="ECO:0000313" key="1">
    <source>
        <dbReference type="EMBL" id="MTI28501.1"/>
    </source>
</evidence>
<dbReference type="Gene3D" id="3.40.50.10140">
    <property type="entry name" value="Toll/interleukin-1 receptor homology (TIR) domain"/>
    <property type="match status" value="1"/>
</dbReference>
<gene>
    <name evidence="1" type="ORF">E1163_26325</name>
</gene>
<dbReference type="EMBL" id="SMLW01000665">
    <property type="protein sequence ID" value="MTI28501.1"/>
    <property type="molecule type" value="Genomic_DNA"/>
</dbReference>
<sequence length="485" mass="55661">MTFKIDILIIYADADNQPNDHGKGWVTEFKRFLELMLIQVLGEKPNILLKSEHDSVTASDMKEVGTLIPVMSPAFIESGECLDTLEDFYKTVSTEQQRVFKVIKKPLTIEEQPPKLRDLIGFNLYNINMDSGEATDYEDFFTLEAEQDFWMKMVDLAYDIHECLILLKQKDSITGIKPIFSRRSIYLAETGHDLTIQRNIIKRELQRHGYKVLPDRNLPLNINKLKSEIKREIEESSLSIHLIGSSYGEIPEGSDRSIVDIQNQLAAEKSSALKDKSEFSRLIWISPRLQNASEKQLAFIESIKRDLSSTEGAEILQTPLEDFKNIVREELIEVGIDKKLNRRETGKAEQNGKASVYVLYDKTDEKEVTPVKKLIEESGYNVLIPSFKGELLNLRQHHIANLRDFDAAIIFQSNVNDQWVRMKLLDLLKAPGFGRRKPIQGKAIMSKKDKKMDWSAYKNHNIMIIDGTQQNALNDVKIFLEDIKA</sequence>
<dbReference type="RefSeq" id="WP_155176089.1">
    <property type="nucleotide sequence ID" value="NZ_BAAAFL010000053.1"/>
</dbReference>
<dbReference type="InterPro" id="IPR035897">
    <property type="entry name" value="Toll_tir_struct_dom_sf"/>
</dbReference>
<evidence type="ECO:0000313" key="2">
    <source>
        <dbReference type="Proteomes" id="UP000798808"/>
    </source>
</evidence>
<name>A0ABW9RWU2_9BACT</name>
<accession>A0ABW9RWU2</accession>
<comment type="caution">
    <text evidence="1">The sequence shown here is derived from an EMBL/GenBank/DDBJ whole genome shotgun (WGS) entry which is preliminary data.</text>
</comment>
<keyword evidence="2" id="KW-1185">Reference proteome</keyword>
<dbReference type="Proteomes" id="UP000798808">
    <property type="component" value="Unassembled WGS sequence"/>
</dbReference>
<reference evidence="1 2" key="1">
    <citation type="submission" date="2019-02" db="EMBL/GenBank/DDBJ databases">
        <authorList>
            <person name="Goldberg S.R."/>
            <person name="Haltli B.A."/>
            <person name="Correa H."/>
            <person name="Russell K.G."/>
        </authorList>
    </citation>
    <scope>NUCLEOTIDE SEQUENCE [LARGE SCALE GENOMIC DNA]</scope>
    <source>
        <strain evidence="1 2">JCM 16186</strain>
    </source>
</reference>
<dbReference type="SUPFAM" id="SSF52200">
    <property type="entry name" value="Toll/Interleukin receptor TIR domain"/>
    <property type="match status" value="1"/>
</dbReference>
<proteinExistence type="predicted"/>
<protein>
    <submittedName>
        <fullName evidence="1">DUF4062 domain-containing protein</fullName>
    </submittedName>
</protein>
<organism evidence="1 2">
    <name type="scientific">Fulvivirga kasyanovii</name>
    <dbReference type="NCBI Taxonomy" id="396812"/>
    <lineage>
        <taxon>Bacteria</taxon>
        <taxon>Pseudomonadati</taxon>
        <taxon>Bacteroidota</taxon>
        <taxon>Cytophagia</taxon>
        <taxon>Cytophagales</taxon>
        <taxon>Fulvivirgaceae</taxon>
        <taxon>Fulvivirga</taxon>
    </lineage>
</organism>